<reference evidence="2 3" key="1">
    <citation type="journal article" date="2016" name="Nat. Commun.">
        <title>Extremotolerant tardigrade genome and improved radiotolerance of human cultured cells by tardigrade-unique protein.</title>
        <authorList>
            <person name="Hashimoto T."/>
            <person name="Horikawa D.D."/>
            <person name="Saito Y."/>
            <person name="Kuwahara H."/>
            <person name="Kozuka-Hata H."/>
            <person name="Shin-I T."/>
            <person name="Minakuchi Y."/>
            <person name="Ohishi K."/>
            <person name="Motoyama A."/>
            <person name="Aizu T."/>
            <person name="Enomoto A."/>
            <person name="Kondo K."/>
            <person name="Tanaka S."/>
            <person name="Hara Y."/>
            <person name="Koshikawa S."/>
            <person name="Sagara H."/>
            <person name="Miura T."/>
            <person name="Yokobori S."/>
            <person name="Miyagawa K."/>
            <person name="Suzuki Y."/>
            <person name="Kubo T."/>
            <person name="Oyama M."/>
            <person name="Kohara Y."/>
            <person name="Fujiyama A."/>
            <person name="Arakawa K."/>
            <person name="Katayama T."/>
            <person name="Toyoda A."/>
            <person name="Kunieda T."/>
        </authorList>
    </citation>
    <scope>NUCLEOTIDE SEQUENCE [LARGE SCALE GENOMIC DNA]</scope>
    <source>
        <strain evidence="2 3">YOKOZUNA-1</strain>
    </source>
</reference>
<dbReference type="EMBL" id="BDGG01000004">
    <property type="protein sequence ID" value="GAU98717.1"/>
    <property type="molecule type" value="Genomic_DNA"/>
</dbReference>
<gene>
    <name evidence="2" type="primary">RvY_09828-1</name>
    <name evidence="2" type="synonym">RvY_09828.1</name>
    <name evidence="2" type="ORF">RvY_09828</name>
</gene>
<protein>
    <submittedName>
        <fullName evidence="2">Uncharacterized protein</fullName>
    </submittedName>
</protein>
<evidence type="ECO:0000313" key="3">
    <source>
        <dbReference type="Proteomes" id="UP000186922"/>
    </source>
</evidence>
<organism evidence="2 3">
    <name type="scientific">Ramazzottius varieornatus</name>
    <name type="common">Water bear</name>
    <name type="synonym">Tardigrade</name>
    <dbReference type="NCBI Taxonomy" id="947166"/>
    <lineage>
        <taxon>Eukaryota</taxon>
        <taxon>Metazoa</taxon>
        <taxon>Ecdysozoa</taxon>
        <taxon>Tardigrada</taxon>
        <taxon>Eutardigrada</taxon>
        <taxon>Parachela</taxon>
        <taxon>Hypsibioidea</taxon>
        <taxon>Ramazzottiidae</taxon>
        <taxon>Ramazzottius</taxon>
    </lineage>
</organism>
<comment type="caution">
    <text evidence="2">The sequence shown here is derived from an EMBL/GenBank/DDBJ whole genome shotgun (WGS) entry which is preliminary data.</text>
</comment>
<sequence length="800" mass="88979">MQGLHGQFKEGARAFQDYFGQVLEEKWYESPWLKGEWISPDRQPVRTNAARIDCILLTKTFPKLVSPFGNAVACLEEWMPFQLRTFQADEHIFQAVLTAEQRASKERARVFSAMGREYLSKNPAEQKMLANCMALSVEQTSYCTRYCDLTSEHYNKYYCLEKLKSCWFASKKAEMGTVLGCFGVVNECLARAEVETMTSPVLKERATVGDKLIAASFPLLGELALALHPFPPLHGRLFVFLHKSTLMDLLPLLARHLERALTGYFETTSIDLNPAVRCLCTVNVGQSSITVLFRDEKGENLLGTVEILFSHPEATRTLMSRTEESSARNGLLLLREYFILKNVLSKPALWFATLLAVDVWHHGAQLAPNYKLSEHLSIWKLVVLSWILDEKSSDNVGTVFVRLMSTIELFSTPLTSPLYGPSSTDNCFDPFRFESSATKEKKAPTTKLSGFVNALCGKQCGKFMGFDLTDAQTELYRRAQPVIRSYLIKGLKEDVASRQAMAVEKPRPFPVALPVAVMASPPPPSTLTMTPPATPTVTSPVATPAATPVATVPSTVQPDVEPAIFPVGPEKPVMTLPGMSFSVQSPPLPPEIKVEPVESQQHPSASERTGPLLPTPITVTTCPSPTPPRDPRCRPRYQGIPASYQQQCEQALKEQDFVRALLLKQQGFLARDSVDYPAKPSSDFPALTSAAGVSLPAEQSMHAHLSTIKAAQNLTDRPHQTWQAAQVDKPQSDKNSTSISRERPSLCFSQRRAERRNKQGSFGQSSRKRRHSDDSNSNDDQRRLVIDHRLSPPNSSKSIR</sequence>
<feature type="compositionally biased region" description="Polar residues" evidence="1">
    <location>
        <begin position="598"/>
        <end position="607"/>
    </location>
</feature>
<evidence type="ECO:0000256" key="1">
    <source>
        <dbReference type="SAM" id="MobiDB-lite"/>
    </source>
</evidence>
<dbReference type="AlphaFoldDB" id="A0A1D1VG31"/>
<feature type="region of interest" description="Disordered" evidence="1">
    <location>
        <begin position="717"/>
        <end position="800"/>
    </location>
</feature>
<feature type="compositionally biased region" description="Basic and acidic residues" evidence="1">
    <location>
        <begin position="771"/>
        <end position="790"/>
    </location>
</feature>
<evidence type="ECO:0000313" key="2">
    <source>
        <dbReference type="EMBL" id="GAU98717.1"/>
    </source>
</evidence>
<feature type="region of interest" description="Disordered" evidence="1">
    <location>
        <begin position="598"/>
        <end position="631"/>
    </location>
</feature>
<name>A0A1D1VG31_RAMVA</name>
<proteinExistence type="predicted"/>
<accession>A0A1D1VG31</accession>
<dbReference type="Proteomes" id="UP000186922">
    <property type="component" value="Unassembled WGS sequence"/>
</dbReference>
<keyword evidence="3" id="KW-1185">Reference proteome</keyword>